<protein>
    <submittedName>
        <fullName evidence="1">DUF3883 domain-containing protein</fullName>
    </submittedName>
</protein>
<reference evidence="1 2" key="1">
    <citation type="submission" date="2020-02" db="EMBL/GenBank/DDBJ databases">
        <title>Draft genome sequence of Haematococcus lacustris strain NIES-144.</title>
        <authorList>
            <person name="Morimoto D."/>
            <person name="Nakagawa S."/>
            <person name="Yoshida T."/>
            <person name="Sawayama S."/>
        </authorList>
    </citation>
    <scope>NUCLEOTIDE SEQUENCE [LARGE SCALE GENOMIC DNA]</scope>
    <source>
        <strain evidence="1 2">NIES-144</strain>
    </source>
</reference>
<keyword evidence="2" id="KW-1185">Reference proteome</keyword>
<sequence>MVLVQNARMGRALSRLSQELYSRDSHFVLELVQNADDNSYPPGVIPTLEFVLHEDRITVLNNEVGFSEANLRALCDVGRSTKANVSGYIGQKGIGFKSVFRVREVEPEPR</sequence>
<dbReference type="PANTHER" id="PTHR32387">
    <property type="entry name" value="WU:FJ29H11"/>
    <property type="match status" value="1"/>
</dbReference>
<dbReference type="InterPro" id="IPR036890">
    <property type="entry name" value="HATPase_C_sf"/>
</dbReference>
<gene>
    <name evidence="1" type="ORF">HaLaN_12137</name>
</gene>
<accession>A0A699Z2J4</accession>
<dbReference type="NCBIfam" id="NF047352">
    <property type="entry name" value="P_loop_sacsin"/>
    <property type="match status" value="1"/>
</dbReference>
<comment type="caution">
    <text evidence="1">The sequence shown here is derived from an EMBL/GenBank/DDBJ whole genome shotgun (WGS) entry which is preliminary data.</text>
</comment>
<proteinExistence type="predicted"/>
<dbReference type="AlphaFoldDB" id="A0A699Z2J4"/>
<dbReference type="InterPro" id="IPR052957">
    <property type="entry name" value="Auxin_embryo_med"/>
</dbReference>
<dbReference type="Gene3D" id="3.30.565.10">
    <property type="entry name" value="Histidine kinase-like ATPase, C-terminal domain"/>
    <property type="match status" value="1"/>
</dbReference>
<dbReference type="Proteomes" id="UP000485058">
    <property type="component" value="Unassembled WGS sequence"/>
</dbReference>
<evidence type="ECO:0000313" key="2">
    <source>
        <dbReference type="Proteomes" id="UP000485058"/>
    </source>
</evidence>
<dbReference type="EMBL" id="BLLF01000906">
    <property type="protein sequence ID" value="GFH15830.1"/>
    <property type="molecule type" value="Genomic_DNA"/>
</dbReference>
<evidence type="ECO:0000313" key="1">
    <source>
        <dbReference type="EMBL" id="GFH15830.1"/>
    </source>
</evidence>
<dbReference type="PANTHER" id="PTHR32387:SF0">
    <property type="entry name" value="PROTEIN NO VEIN"/>
    <property type="match status" value="1"/>
</dbReference>
<dbReference type="SUPFAM" id="SSF55874">
    <property type="entry name" value="ATPase domain of HSP90 chaperone/DNA topoisomerase II/histidine kinase"/>
    <property type="match status" value="1"/>
</dbReference>
<organism evidence="1 2">
    <name type="scientific">Haematococcus lacustris</name>
    <name type="common">Green alga</name>
    <name type="synonym">Haematococcus pluvialis</name>
    <dbReference type="NCBI Taxonomy" id="44745"/>
    <lineage>
        <taxon>Eukaryota</taxon>
        <taxon>Viridiplantae</taxon>
        <taxon>Chlorophyta</taxon>
        <taxon>core chlorophytes</taxon>
        <taxon>Chlorophyceae</taxon>
        <taxon>CS clade</taxon>
        <taxon>Chlamydomonadales</taxon>
        <taxon>Haematococcaceae</taxon>
        <taxon>Haematococcus</taxon>
    </lineage>
</organism>
<name>A0A699Z2J4_HAELA</name>